<accession>A0A3B0CIK7</accession>
<evidence type="ECO:0000313" key="1">
    <source>
        <dbReference type="EMBL" id="RKN84137.1"/>
    </source>
</evidence>
<evidence type="ECO:0000313" key="2">
    <source>
        <dbReference type="Proteomes" id="UP000282311"/>
    </source>
</evidence>
<organism evidence="1 2">
    <name type="scientific">Paenibacillus ginsengarvi</name>
    <dbReference type="NCBI Taxonomy" id="400777"/>
    <lineage>
        <taxon>Bacteria</taxon>
        <taxon>Bacillati</taxon>
        <taxon>Bacillota</taxon>
        <taxon>Bacilli</taxon>
        <taxon>Bacillales</taxon>
        <taxon>Paenibacillaceae</taxon>
        <taxon>Paenibacillus</taxon>
    </lineage>
</organism>
<gene>
    <name evidence="1" type="ORF">D7M11_14090</name>
</gene>
<dbReference type="EMBL" id="RBAH01000009">
    <property type="protein sequence ID" value="RKN84137.1"/>
    <property type="molecule type" value="Genomic_DNA"/>
</dbReference>
<dbReference type="AlphaFoldDB" id="A0A3B0CIK7"/>
<sequence>MHLNKQDLTVIKMALTIAQKFDHSQQASYSYREVLAKLANGGFYRSGEAENRYAERDERSSFDYDDAAEI</sequence>
<name>A0A3B0CIK7_9BACL</name>
<protein>
    <submittedName>
        <fullName evidence="1">Uncharacterized protein</fullName>
    </submittedName>
</protein>
<reference evidence="1 2" key="1">
    <citation type="journal article" date="2007" name="Int. J. Syst. Evol. Microbiol.">
        <title>Paenibacillus ginsengarvi sp. nov., isolated from soil from ginseng cultivation.</title>
        <authorList>
            <person name="Yoon M.H."/>
            <person name="Ten L.N."/>
            <person name="Im W.T."/>
        </authorList>
    </citation>
    <scope>NUCLEOTIDE SEQUENCE [LARGE SCALE GENOMIC DNA]</scope>
    <source>
        <strain evidence="1 2">KCTC 13059</strain>
    </source>
</reference>
<proteinExistence type="predicted"/>
<dbReference type="Proteomes" id="UP000282311">
    <property type="component" value="Unassembled WGS sequence"/>
</dbReference>
<keyword evidence="2" id="KW-1185">Reference proteome</keyword>
<comment type="caution">
    <text evidence="1">The sequence shown here is derived from an EMBL/GenBank/DDBJ whole genome shotgun (WGS) entry which is preliminary data.</text>
</comment>